<sequence>MKRIHLLFLSLFFAFQSINAQDVVQSEVSASNYPQPPDVLQKDSVLVAHGHTRKDPYFWMRLTDEQKLETPPDEQTQRVLDYLNAENEYTQTVMADTEDLQEKLYKEIVGRIKQTDESVPYFKNGYWYYTRYEEGKEYPIYARKKGTMDAKEEILINANERAAGHDYYNVTGLEVSPDNKILAFGEDTLSRRVYHIQFLNLETGELLDDKLENTTGGGAWANDNKTFFYTTKNKVSLLSEKIYRHTLGEDHAEDELVYHEKDPSFYIGVGKSKSDEYIMIFTGSTLTSDYHILKADDPNGDFKQFTPREEGLEYSIDHYEDKFYVVTNLDAKNFRLMETPEGATAKQNWKEVIPHRENVLLQGIEVFDNYLVVNERGNALTHLRIIDQKTGEEHYLEFEEPAYVAFLSVNPEFNTNKLRYMYSSFTTPISTIEYNMETGEKDILKVQEVVGGHDPSDYVTERFFAEARDGVKVPVTVVYKKTTEKSADTPLLLYAYGSYGSSTDPYFNSARLSLLDRGFIFATAHVRGGQEMGREWYEEGKMFKKKNTFNDFIDVADHLIKNNYTSADHLYAQGGSAGGLLMGAVANMAPEKFNGIIAGVPFVDVISTMMDETIPLTTNEFDEWGNPKNKASYDYMLSYSPYDNVTEKEYPHMLVTTGLFDSQVQYWEPAKWVAKLRDKKTGDSLLLLDTNMEAGHGGASGRFERFKEVALEYAFLLKLEGMVEN</sequence>
<feature type="signal peptide" evidence="10">
    <location>
        <begin position="1"/>
        <end position="20"/>
    </location>
</feature>
<dbReference type="RefSeq" id="WP_179670476.1">
    <property type="nucleotide sequence ID" value="NZ_OCMF01000001.1"/>
</dbReference>
<evidence type="ECO:0000256" key="4">
    <source>
        <dbReference type="ARBA" id="ARBA00022729"/>
    </source>
</evidence>
<keyword evidence="14" id="KW-1185">Reference proteome</keyword>
<dbReference type="SUPFAM" id="SSF53474">
    <property type="entry name" value="alpha/beta-Hydrolases"/>
    <property type="match status" value="1"/>
</dbReference>
<dbReference type="Pfam" id="PF00326">
    <property type="entry name" value="Peptidase_S9"/>
    <property type="match status" value="1"/>
</dbReference>
<dbReference type="PANTHER" id="PTHR11757:SF19">
    <property type="entry name" value="PROLYL ENDOPEPTIDASE-LIKE"/>
    <property type="match status" value="1"/>
</dbReference>
<dbReference type="GO" id="GO:0004252">
    <property type="term" value="F:serine-type endopeptidase activity"/>
    <property type="evidence" value="ECO:0007669"/>
    <property type="project" value="InterPro"/>
</dbReference>
<comment type="subcellular location">
    <subcellularLocation>
        <location evidence="1">Periplasm</location>
    </subcellularLocation>
</comment>
<dbReference type="GO" id="GO:0006508">
    <property type="term" value="P:proteolysis"/>
    <property type="evidence" value="ECO:0007669"/>
    <property type="project" value="UniProtKB-KW"/>
</dbReference>
<proteinExistence type="inferred from homology"/>
<dbReference type="InterPro" id="IPR001375">
    <property type="entry name" value="Peptidase_S9_cat"/>
</dbReference>
<dbReference type="Proteomes" id="UP000219193">
    <property type="component" value="Unassembled WGS sequence"/>
</dbReference>
<keyword evidence="5" id="KW-0574">Periplasm</keyword>
<evidence type="ECO:0000259" key="12">
    <source>
        <dbReference type="Pfam" id="PF02897"/>
    </source>
</evidence>
<evidence type="ECO:0000256" key="5">
    <source>
        <dbReference type="ARBA" id="ARBA00022764"/>
    </source>
</evidence>
<comment type="similarity">
    <text evidence="2">Belongs to the peptidase S9A family.</text>
</comment>
<dbReference type="EMBL" id="OCMF01000001">
    <property type="protein sequence ID" value="SOC79144.1"/>
    <property type="molecule type" value="Genomic_DNA"/>
</dbReference>
<dbReference type="InterPro" id="IPR051543">
    <property type="entry name" value="Serine_Peptidase_S9A"/>
</dbReference>
<dbReference type="SUPFAM" id="SSF50993">
    <property type="entry name" value="Peptidase/esterase 'gauge' domain"/>
    <property type="match status" value="1"/>
</dbReference>
<dbReference type="InterPro" id="IPR029058">
    <property type="entry name" value="AB_hydrolase_fold"/>
</dbReference>
<dbReference type="Pfam" id="PF02897">
    <property type="entry name" value="Peptidase_S9_N"/>
    <property type="match status" value="1"/>
</dbReference>
<feature type="domain" description="Peptidase S9A N-terminal" evidence="12">
    <location>
        <begin position="37"/>
        <end position="446"/>
    </location>
</feature>
<evidence type="ECO:0000259" key="11">
    <source>
        <dbReference type="Pfam" id="PF00326"/>
    </source>
</evidence>
<dbReference type="InterPro" id="IPR023302">
    <property type="entry name" value="Pept_S9A_N"/>
</dbReference>
<dbReference type="PRINTS" id="PR00862">
    <property type="entry name" value="PROLIGOPTASE"/>
</dbReference>
<evidence type="ECO:0000256" key="7">
    <source>
        <dbReference type="ARBA" id="ARBA00022825"/>
    </source>
</evidence>
<organism evidence="13 14">
    <name type="scientific">Salinimicrobium sediminis</name>
    <dbReference type="NCBI Taxonomy" id="1343891"/>
    <lineage>
        <taxon>Bacteria</taxon>
        <taxon>Pseudomonadati</taxon>
        <taxon>Bacteroidota</taxon>
        <taxon>Flavobacteriia</taxon>
        <taxon>Flavobacteriales</taxon>
        <taxon>Flavobacteriaceae</taxon>
        <taxon>Salinimicrobium</taxon>
    </lineage>
</organism>
<reference evidence="14" key="1">
    <citation type="submission" date="2017-09" db="EMBL/GenBank/DDBJ databases">
        <authorList>
            <person name="Varghese N."/>
            <person name="Submissions S."/>
        </authorList>
    </citation>
    <scope>NUCLEOTIDE SEQUENCE [LARGE SCALE GENOMIC DNA]</scope>
    <source>
        <strain evidence="14">CGMCC 1.12641</strain>
    </source>
</reference>
<gene>
    <name evidence="13" type="ORF">SAMN06296241_0664</name>
</gene>
<dbReference type="GO" id="GO:0042597">
    <property type="term" value="C:periplasmic space"/>
    <property type="evidence" value="ECO:0007669"/>
    <property type="project" value="UniProtKB-SubCell"/>
</dbReference>
<protein>
    <recommendedName>
        <fullName evidence="9">Proline-specific endopeptidase</fullName>
    </recommendedName>
</protein>
<evidence type="ECO:0000256" key="6">
    <source>
        <dbReference type="ARBA" id="ARBA00022801"/>
    </source>
</evidence>
<keyword evidence="7" id="KW-0720">Serine protease</keyword>
<evidence type="ECO:0000256" key="2">
    <source>
        <dbReference type="ARBA" id="ARBA00005228"/>
    </source>
</evidence>
<evidence type="ECO:0000256" key="1">
    <source>
        <dbReference type="ARBA" id="ARBA00004418"/>
    </source>
</evidence>
<dbReference type="AlphaFoldDB" id="A0A285X322"/>
<evidence type="ECO:0000256" key="8">
    <source>
        <dbReference type="ARBA" id="ARBA00060121"/>
    </source>
</evidence>
<dbReference type="Gene3D" id="2.130.10.120">
    <property type="entry name" value="Prolyl oligopeptidase, N-terminal domain"/>
    <property type="match status" value="1"/>
</dbReference>
<dbReference type="PANTHER" id="PTHR11757">
    <property type="entry name" value="PROTEASE FAMILY S9A OLIGOPEPTIDASE"/>
    <property type="match status" value="1"/>
</dbReference>
<evidence type="ECO:0000313" key="14">
    <source>
        <dbReference type="Proteomes" id="UP000219193"/>
    </source>
</evidence>
<feature type="chain" id="PRO_5012289850" description="Proline-specific endopeptidase" evidence="10">
    <location>
        <begin position="21"/>
        <end position="725"/>
    </location>
</feature>
<name>A0A285X322_9FLAO</name>
<keyword evidence="6" id="KW-0378">Hydrolase</keyword>
<evidence type="ECO:0000256" key="10">
    <source>
        <dbReference type="SAM" id="SignalP"/>
    </source>
</evidence>
<keyword evidence="4 10" id="KW-0732">Signal</keyword>
<evidence type="ECO:0000313" key="13">
    <source>
        <dbReference type="EMBL" id="SOC79144.1"/>
    </source>
</evidence>
<keyword evidence="3" id="KW-0645">Protease</keyword>
<evidence type="ECO:0000256" key="3">
    <source>
        <dbReference type="ARBA" id="ARBA00022670"/>
    </source>
</evidence>
<evidence type="ECO:0000256" key="9">
    <source>
        <dbReference type="ARBA" id="ARBA00081187"/>
    </source>
</evidence>
<accession>A0A285X322</accession>
<feature type="domain" description="Peptidase S9 prolyl oligopeptidase catalytic" evidence="11">
    <location>
        <begin position="507"/>
        <end position="718"/>
    </location>
</feature>
<dbReference type="Gene3D" id="3.40.50.1820">
    <property type="entry name" value="alpha/beta hydrolase"/>
    <property type="match status" value="1"/>
</dbReference>
<comment type="function">
    <text evidence="8">Cleaves peptide bonds on the C-terminal side of prolyl residues within peptides that are up to approximately 30 amino acids long. Has an absolute requirement for an X-Pro bond in the trans configuration immediately preceding the Pro-Y scissible bond.</text>
</comment>
<dbReference type="InterPro" id="IPR002470">
    <property type="entry name" value="Peptidase_S9A"/>
</dbReference>
<dbReference type="FunFam" id="3.40.50.1820:FF:000005">
    <property type="entry name" value="Prolyl endopeptidase"/>
    <property type="match status" value="1"/>
</dbReference>